<reference evidence="4" key="1">
    <citation type="journal article" date="2023" name="Commun. Biol.">
        <title>Genome analysis of Parmales, the sister group of diatoms, reveals the evolutionary specialization of diatoms from phago-mixotrophs to photoautotrophs.</title>
        <authorList>
            <person name="Ban H."/>
            <person name="Sato S."/>
            <person name="Yoshikawa S."/>
            <person name="Yamada K."/>
            <person name="Nakamura Y."/>
            <person name="Ichinomiya M."/>
            <person name="Sato N."/>
            <person name="Blanc-Mathieu R."/>
            <person name="Endo H."/>
            <person name="Kuwata A."/>
            <person name="Ogata H."/>
        </authorList>
    </citation>
    <scope>NUCLEOTIDE SEQUENCE [LARGE SCALE GENOMIC DNA]</scope>
    <source>
        <strain evidence="4">NIES 3700</strain>
    </source>
</reference>
<sequence>MNQLAAFTFLVLYAVHEVSPFTFTPTSLPLSATKISRTGQSNFLSRRRCFGLRSDAGDGNDQEEFISFSDATAAIQQEEEDAKAKERGGGLSDKDRENYEARKDDIDEMRKRIQDRAKELGVTQTSNSVSSIGETQTSAAEAGRSSELDMSAFSKKEEDYVPKYMQAFSSGKEGRELTDEEKLNADPYANLNILAAMWEESKLIEWPKPAQVVKQALVTAISLVLSVAFIVTLDSTIKVVYQGIGLYPK</sequence>
<feature type="compositionally biased region" description="Polar residues" evidence="1">
    <location>
        <begin position="122"/>
        <end position="139"/>
    </location>
</feature>
<evidence type="ECO:0000313" key="4">
    <source>
        <dbReference type="Proteomes" id="UP001165122"/>
    </source>
</evidence>
<accession>A0A9W6ZZN2</accession>
<dbReference type="Proteomes" id="UP001165122">
    <property type="component" value="Unassembled WGS sequence"/>
</dbReference>
<name>A0A9W6ZZN2_9STRA</name>
<dbReference type="AlphaFoldDB" id="A0A9W6ZZN2"/>
<feature type="compositionally biased region" description="Basic and acidic residues" evidence="1">
    <location>
        <begin position="82"/>
        <end position="119"/>
    </location>
</feature>
<dbReference type="EMBL" id="BRXW01000496">
    <property type="protein sequence ID" value="GMH60247.1"/>
    <property type="molecule type" value="Genomic_DNA"/>
</dbReference>
<comment type="caution">
    <text evidence="3">The sequence shown here is derived from an EMBL/GenBank/DDBJ whole genome shotgun (WGS) entry which is preliminary data.</text>
</comment>
<organism evidence="3 4">
    <name type="scientific">Triparma laevis f. longispina</name>
    <dbReference type="NCBI Taxonomy" id="1714387"/>
    <lineage>
        <taxon>Eukaryota</taxon>
        <taxon>Sar</taxon>
        <taxon>Stramenopiles</taxon>
        <taxon>Ochrophyta</taxon>
        <taxon>Bolidophyceae</taxon>
        <taxon>Parmales</taxon>
        <taxon>Triparmaceae</taxon>
        <taxon>Triparma</taxon>
    </lineage>
</organism>
<proteinExistence type="predicted"/>
<feature type="chain" id="PRO_5040982883" evidence="2">
    <location>
        <begin position="21"/>
        <end position="249"/>
    </location>
</feature>
<keyword evidence="4" id="KW-1185">Reference proteome</keyword>
<dbReference type="OrthoDB" id="192726at2759"/>
<feature type="region of interest" description="Disordered" evidence="1">
    <location>
        <begin position="78"/>
        <end position="148"/>
    </location>
</feature>
<evidence type="ECO:0000256" key="2">
    <source>
        <dbReference type="SAM" id="SignalP"/>
    </source>
</evidence>
<gene>
    <name evidence="3" type="ORF">TrLO_g15906</name>
</gene>
<protein>
    <submittedName>
        <fullName evidence="3">Uncharacterized protein</fullName>
    </submittedName>
</protein>
<keyword evidence="2" id="KW-0732">Signal</keyword>
<evidence type="ECO:0000256" key="1">
    <source>
        <dbReference type="SAM" id="MobiDB-lite"/>
    </source>
</evidence>
<feature type="signal peptide" evidence="2">
    <location>
        <begin position="1"/>
        <end position="20"/>
    </location>
</feature>
<evidence type="ECO:0000313" key="3">
    <source>
        <dbReference type="EMBL" id="GMH60247.1"/>
    </source>
</evidence>